<dbReference type="AlphaFoldDB" id="A0A7S1BRX5"/>
<gene>
    <name evidence="5" type="ORF">CHYS00102_LOCUS21206</name>
</gene>
<dbReference type="Pfam" id="PF13516">
    <property type="entry name" value="LRR_6"/>
    <property type="match status" value="5"/>
</dbReference>
<reference evidence="5" key="1">
    <citation type="submission" date="2021-01" db="EMBL/GenBank/DDBJ databases">
        <authorList>
            <person name="Corre E."/>
            <person name="Pelletier E."/>
            <person name="Niang G."/>
            <person name="Scheremetjew M."/>
            <person name="Finn R."/>
            <person name="Kale V."/>
            <person name="Holt S."/>
            <person name="Cochrane G."/>
            <person name="Meng A."/>
            <person name="Brown T."/>
            <person name="Cohen L."/>
        </authorList>
    </citation>
    <scope>NUCLEOTIDE SEQUENCE</scope>
    <source>
        <strain evidence="5">308</strain>
    </source>
</reference>
<keyword evidence="2" id="KW-0433">Leucine-rich repeat</keyword>
<dbReference type="GO" id="GO:0005096">
    <property type="term" value="F:GTPase activator activity"/>
    <property type="evidence" value="ECO:0007669"/>
    <property type="project" value="UniProtKB-KW"/>
</dbReference>
<evidence type="ECO:0000256" key="1">
    <source>
        <dbReference type="ARBA" id="ARBA00022468"/>
    </source>
</evidence>
<evidence type="ECO:0000256" key="3">
    <source>
        <dbReference type="ARBA" id="ARBA00022737"/>
    </source>
</evidence>
<dbReference type="GO" id="GO:0005634">
    <property type="term" value="C:nucleus"/>
    <property type="evidence" value="ECO:0007669"/>
    <property type="project" value="TreeGrafter"/>
</dbReference>
<keyword evidence="1" id="KW-0343">GTPase activation</keyword>
<feature type="region of interest" description="Disordered" evidence="4">
    <location>
        <begin position="394"/>
        <end position="429"/>
    </location>
</feature>
<dbReference type="Gene3D" id="3.80.10.10">
    <property type="entry name" value="Ribonuclease Inhibitor"/>
    <property type="match status" value="2"/>
</dbReference>
<dbReference type="PANTHER" id="PTHR24113:SF12">
    <property type="entry name" value="RAN GTPASE-ACTIVATING PROTEIN 1"/>
    <property type="match status" value="1"/>
</dbReference>
<keyword evidence="3" id="KW-0677">Repeat</keyword>
<dbReference type="PANTHER" id="PTHR24113">
    <property type="entry name" value="RAN GTPASE-ACTIVATING PROTEIN 1"/>
    <property type="match status" value="1"/>
</dbReference>
<dbReference type="GO" id="GO:0048471">
    <property type="term" value="C:perinuclear region of cytoplasm"/>
    <property type="evidence" value="ECO:0007669"/>
    <property type="project" value="TreeGrafter"/>
</dbReference>
<evidence type="ECO:0000256" key="2">
    <source>
        <dbReference type="ARBA" id="ARBA00022614"/>
    </source>
</evidence>
<organism evidence="5">
    <name type="scientific">Corethron hystrix</name>
    <dbReference type="NCBI Taxonomy" id="216773"/>
    <lineage>
        <taxon>Eukaryota</taxon>
        <taxon>Sar</taxon>
        <taxon>Stramenopiles</taxon>
        <taxon>Ochrophyta</taxon>
        <taxon>Bacillariophyta</taxon>
        <taxon>Coscinodiscophyceae</taxon>
        <taxon>Corethrophycidae</taxon>
        <taxon>Corethrales</taxon>
        <taxon>Corethraceae</taxon>
        <taxon>Corethron</taxon>
    </lineage>
</organism>
<dbReference type="SMART" id="SM00368">
    <property type="entry name" value="LRR_RI"/>
    <property type="match status" value="9"/>
</dbReference>
<dbReference type="InterPro" id="IPR032675">
    <property type="entry name" value="LRR_dom_sf"/>
</dbReference>
<dbReference type="GO" id="GO:0031267">
    <property type="term" value="F:small GTPase binding"/>
    <property type="evidence" value="ECO:0007669"/>
    <property type="project" value="TreeGrafter"/>
</dbReference>
<name>A0A7S1BRX5_9STRA</name>
<dbReference type="GO" id="GO:0005829">
    <property type="term" value="C:cytosol"/>
    <property type="evidence" value="ECO:0007669"/>
    <property type="project" value="TreeGrafter"/>
</dbReference>
<evidence type="ECO:0000256" key="4">
    <source>
        <dbReference type="SAM" id="MobiDB-lite"/>
    </source>
</evidence>
<sequence length="811" mass="86428">MSENPALSVLKLGYNLLGDAGVATLAVGIDGHPSLAALDLGFNGIGDVGCLTLARTALRRSCPEFPAPLRTLYLSGNAIGEGGARALAAGIMDGCGLECLHLTANSIGPVGIRAIAEAVMASATMGESGKATHALTELYMGDTAMGSEGCRAIADLVALSASLRVLSLSDNALEDEDLNGLSAGIAGNKEIPLEMLQLSFNNLTCVGVESLMNGIWGSRTLREIRLDNNRVRDRGAQLVAVVSTSVDLTHLDLGFNSVSPVGIKAIMKALAENKTLQSITLSGNPLDTGASKAVAYALAYNQSLKFLFVDNCSVSYAAQRHIAAGIVSNSQTALHTLTGFRLGAITVTLGLPPALEKLTNCEVLTFINYMWDRRRQQLEDKHARDLRRHQLLLDEDGVTTTEESSGEDNHPPAAAVATPPPRPEKKGPLDPATVVAVAKSAFASLGEEGIAGLPQRTKPGSQAFESPLVDDMRIMVEQSPQMAANMPHVSSFQLPEDLELDDTFLLDDFDVLVDLPDIPGEEEGVAVQSLASPPPQPLPSDGMKGKVTAADPNMDSARKQRNMEWVCQYTHELHELSKHSLKKEELSDLYLYFCVPTDCADVEDPLRHSTFGTSSAANMAPSHTASSTRSSGTLGAAHGANAASRSNFYGVSSEGQLTRKPSYQSLSTATELTVPCLTSPRKALALKTPARRRTVSAMAEGLTSPANQEPRAKRARNSKARIDYFPRIKEILEVCLSDPVSSDTVPLKALVLLRQLYFLERILLRHQVIYPATENFAPPPPPAAAPGCEHVVLAPQDVENILLDILSTPGC</sequence>
<protein>
    <submittedName>
        <fullName evidence="5">Uncharacterized protein</fullName>
    </submittedName>
</protein>
<dbReference type="GO" id="GO:0006913">
    <property type="term" value="P:nucleocytoplasmic transport"/>
    <property type="evidence" value="ECO:0007669"/>
    <property type="project" value="TreeGrafter"/>
</dbReference>
<dbReference type="SUPFAM" id="SSF52047">
    <property type="entry name" value="RNI-like"/>
    <property type="match status" value="2"/>
</dbReference>
<evidence type="ECO:0000313" key="5">
    <source>
        <dbReference type="EMBL" id="CAD8893994.1"/>
    </source>
</evidence>
<feature type="region of interest" description="Disordered" evidence="4">
    <location>
        <begin position="612"/>
        <end position="638"/>
    </location>
</feature>
<dbReference type="InterPro" id="IPR027038">
    <property type="entry name" value="RanGap"/>
</dbReference>
<dbReference type="InterPro" id="IPR001611">
    <property type="entry name" value="Leu-rich_rpt"/>
</dbReference>
<dbReference type="PROSITE" id="PS51450">
    <property type="entry name" value="LRR"/>
    <property type="match status" value="1"/>
</dbReference>
<dbReference type="EMBL" id="HBFR01029133">
    <property type="protein sequence ID" value="CAD8893994.1"/>
    <property type="molecule type" value="Transcribed_RNA"/>
</dbReference>
<proteinExistence type="predicted"/>
<feature type="compositionally biased region" description="Polar residues" evidence="4">
    <location>
        <begin position="612"/>
        <end position="633"/>
    </location>
</feature>
<accession>A0A7S1BRX5</accession>
<feature type="region of interest" description="Disordered" evidence="4">
    <location>
        <begin position="697"/>
        <end position="717"/>
    </location>
</feature>